<dbReference type="InterPro" id="IPR011701">
    <property type="entry name" value="MFS"/>
</dbReference>
<keyword evidence="4 5" id="KW-0472">Membrane</keyword>
<name>A0A8H6EIZ3_9HELO</name>
<dbReference type="AlphaFoldDB" id="A0A8H6EIZ3"/>
<dbReference type="Proteomes" id="UP000531561">
    <property type="component" value="Unassembled WGS sequence"/>
</dbReference>
<feature type="transmembrane region" description="Helical" evidence="5">
    <location>
        <begin position="415"/>
        <end position="432"/>
    </location>
</feature>
<evidence type="ECO:0000256" key="3">
    <source>
        <dbReference type="ARBA" id="ARBA00022989"/>
    </source>
</evidence>
<accession>A0A8H6EIZ3</accession>
<evidence type="ECO:0000256" key="2">
    <source>
        <dbReference type="ARBA" id="ARBA00022692"/>
    </source>
</evidence>
<sequence length="535" mass="57905">MIDNEKPTEPLATSDLSEASLPIGADSISNILQRLDDLGLQLSDDNIIDWLPKNQNHPRNWPLKRKLANTACIFLLDTFGCVIPHCQLETLALLESGGVCFPKIFFFTLVAATRAATEYGISQNQSLIAFSLMYGIGGALGSIIFPPYSEAFGRKPILLFAALLLPLSCMITGLVPSIAGVYIGRFIMGATISIPSTINVGSLEDMWEPATQGHAIYAWVLSAGLGAALGRWVYHIGSIVSACILVVLLLGISETRPSKLLGNHLIAIQSCAGTLKLRTQTADDHVPDFRTFCQSAIIQPAKIFFQEPIILTMATLSAIAFSLLFLFTESLDIVFKPYGFSQTSYSLAFIAYAIGMIFGIPVRLVESFHLKKRAETKELEPEDKIIGFATGAPALAAGLWLMAWTTPPLVHGIDWVVPMIGLAGAGFASNEIEYALGNYLADTYTVYASSAFAAYSTLRALLSGIFPLFADRMYNGLGSNVAGSILAGVATLWLISPYVFMKYGKTLREKGKFAKFSLDTDPNPQALDVLGRQVC</sequence>
<dbReference type="InterPro" id="IPR036259">
    <property type="entry name" value="MFS_trans_sf"/>
</dbReference>
<dbReference type="RefSeq" id="XP_037192908.1">
    <property type="nucleotide sequence ID" value="XM_037335813.1"/>
</dbReference>
<comment type="subcellular location">
    <subcellularLocation>
        <location evidence="1">Membrane</location>
        <topology evidence="1">Multi-pass membrane protein</topology>
    </subcellularLocation>
</comment>
<feature type="transmembrane region" description="Helical" evidence="5">
    <location>
        <begin position="444"/>
        <end position="469"/>
    </location>
</feature>
<gene>
    <name evidence="6" type="ORF">Bfra_005429</name>
</gene>
<evidence type="ECO:0000256" key="5">
    <source>
        <dbReference type="SAM" id="Phobius"/>
    </source>
</evidence>
<evidence type="ECO:0000313" key="7">
    <source>
        <dbReference type="Proteomes" id="UP000531561"/>
    </source>
</evidence>
<dbReference type="OrthoDB" id="5410178at2759"/>
<protein>
    <submittedName>
        <fullName evidence="6">Putative mfs multidrug transporter protein</fullName>
    </submittedName>
</protein>
<evidence type="ECO:0000313" key="6">
    <source>
        <dbReference type="EMBL" id="KAF5873962.1"/>
    </source>
</evidence>
<feature type="transmembrane region" description="Helical" evidence="5">
    <location>
        <begin position="309"/>
        <end position="327"/>
    </location>
</feature>
<organism evidence="6 7">
    <name type="scientific">Botrytis fragariae</name>
    <dbReference type="NCBI Taxonomy" id="1964551"/>
    <lineage>
        <taxon>Eukaryota</taxon>
        <taxon>Fungi</taxon>
        <taxon>Dikarya</taxon>
        <taxon>Ascomycota</taxon>
        <taxon>Pezizomycotina</taxon>
        <taxon>Leotiomycetes</taxon>
        <taxon>Helotiales</taxon>
        <taxon>Sclerotiniaceae</taxon>
        <taxon>Botrytis</taxon>
    </lineage>
</organism>
<dbReference type="GO" id="GO:0016020">
    <property type="term" value="C:membrane"/>
    <property type="evidence" value="ECO:0007669"/>
    <property type="project" value="UniProtKB-SubCell"/>
</dbReference>
<proteinExistence type="predicted"/>
<keyword evidence="7" id="KW-1185">Reference proteome</keyword>
<feature type="transmembrane region" description="Helical" evidence="5">
    <location>
        <begin position="347"/>
        <end position="365"/>
    </location>
</feature>
<dbReference type="Gene3D" id="1.20.1250.20">
    <property type="entry name" value="MFS general substrate transporter like domains"/>
    <property type="match status" value="1"/>
</dbReference>
<comment type="caution">
    <text evidence="6">The sequence shown here is derived from an EMBL/GenBank/DDBJ whole genome shotgun (WGS) entry which is preliminary data.</text>
</comment>
<feature type="transmembrane region" description="Helical" evidence="5">
    <location>
        <begin position="157"/>
        <end position="183"/>
    </location>
</feature>
<dbReference type="GeneID" id="59259505"/>
<dbReference type="PANTHER" id="PTHR23502">
    <property type="entry name" value="MAJOR FACILITATOR SUPERFAMILY"/>
    <property type="match status" value="1"/>
</dbReference>
<evidence type="ECO:0000256" key="4">
    <source>
        <dbReference type="ARBA" id="ARBA00023136"/>
    </source>
</evidence>
<feature type="transmembrane region" description="Helical" evidence="5">
    <location>
        <begin position="481"/>
        <end position="500"/>
    </location>
</feature>
<evidence type="ECO:0000256" key="1">
    <source>
        <dbReference type="ARBA" id="ARBA00004141"/>
    </source>
</evidence>
<keyword evidence="3 5" id="KW-1133">Transmembrane helix</keyword>
<reference evidence="6 7" key="1">
    <citation type="journal article" date="2020" name="Phytopathology">
        <title>A high-quality genome resource of Botrytis fragariae, a new and rapidly spreading fungal pathogen causing strawberry gray mold in the U.S.A.</title>
        <authorList>
            <person name="Wu Y."/>
            <person name="Saski C.A."/>
            <person name="Schnabel G."/>
            <person name="Xiao S."/>
            <person name="Hu M."/>
        </authorList>
    </citation>
    <scope>NUCLEOTIDE SEQUENCE [LARGE SCALE GENOMIC DNA]</scope>
    <source>
        <strain evidence="6 7">BVB16</strain>
    </source>
</reference>
<feature type="transmembrane region" description="Helical" evidence="5">
    <location>
        <begin position="385"/>
        <end position="403"/>
    </location>
</feature>
<dbReference type="Pfam" id="PF07690">
    <property type="entry name" value="MFS_1"/>
    <property type="match status" value="1"/>
</dbReference>
<feature type="transmembrane region" description="Helical" evidence="5">
    <location>
        <begin position="232"/>
        <end position="252"/>
    </location>
</feature>
<dbReference type="EMBL" id="JABFCT010000008">
    <property type="protein sequence ID" value="KAF5873962.1"/>
    <property type="molecule type" value="Genomic_DNA"/>
</dbReference>
<dbReference type="SUPFAM" id="SSF103473">
    <property type="entry name" value="MFS general substrate transporter"/>
    <property type="match status" value="1"/>
</dbReference>
<feature type="transmembrane region" description="Helical" evidence="5">
    <location>
        <begin position="127"/>
        <end position="145"/>
    </location>
</feature>
<dbReference type="PANTHER" id="PTHR23502:SF157">
    <property type="entry name" value="MAJOR FACILITATOR SUPERFAMILY (MFS) PROFILE DOMAIN-CONTAINING PROTEIN-RELATED"/>
    <property type="match status" value="1"/>
</dbReference>
<keyword evidence="2 5" id="KW-0812">Transmembrane</keyword>
<dbReference type="GO" id="GO:0022857">
    <property type="term" value="F:transmembrane transporter activity"/>
    <property type="evidence" value="ECO:0007669"/>
    <property type="project" value="InterPro"/>
</dbReference>